<keyword evidence="1" id="KW-0677">Repeat</keyword>
<dbReference type="SMART" id="SM00150">
    <property type="entry name" value="SPEC"/>
    <property type="match status" value="11"/>
</dbReference>
<feature type="coiled-coil region" evidence="3">
    <location>
        <begin position="1007"/>
        <end position="1044"/>
    </location>
</feature>
<feature type="compositionally biased region" description="Low complexity" evidence="4">
    <location>
        <begin position="650"/>
        <end position="670"/>
    </location>
</feature>
<name>A0ABD0SFP1_LOXSC</name>
<dbReference type="SMART" id="SM00033">
    <property type="entry name" value="CH"/>
    <property type="match status" value="2"/>
</dbReference>
<feature type="domain" description="Calponin-homology (CH)" evidence="5">
    <location>
        <begin position="162"/>
        <end position="267"/>
    </location>
</feature>
<dbReference type="PANTHER" id="PTHR11915">
    <property type="entry name" value="SPECTRIN/FILAMIN RELATED CYTOSKELETAL PROTEIN"/>
    <property type="match status" value="1"/>
</dbReference>
<feature type="compositionally biased region" description="Basic and acidic residues" evidence="4">
    <location>
        <begin position="1896"/>
        <end position="1906"/>
    </location>
</feature>
<feature type="region of interest" description="Disordered" evidence="4">
    <location>
        <begin position="2745"/>
        <end position="2770"/>
    </location>
</feature>
<protein>
    <recommendedName>
        <fullName evidence="5">Calponin-homology (CH) domain-containing protein</fullName>
    </recommendedName>
</protein>
<accession>A0ABD0SFP1</accession>
<feature type="coiled-coil region" evidence="3">
    <location>
        <begin position="1377"/>
        <end position="1430"/>
    </location>
</feature>
<feature type="region of interest" description="Disordered" evidence="4">
    <location>
        <begin position="2001"/>
        <end position="2050"/>
    </location>
</feature>
<dbReference type="Pfam" id="PF00435">
    <property type="entry name" value="Spectrin"/>
    <property type="match status" value="3"/>
</dbReference>
<dbReference type="SUPFAM" id="SSF46966">
    <property type="entry name" value="Spectrin repeat"/>
    <property type="match status" value="8"/>
</dbReference>
<dbReference type="PROSITE" id="PS00020">
    <property type="entry name" value="ACTININ_2"/>
    <property type="match status" value="1"/>
</dbReference>
<gene>
    <name evidence="6" type="ORF">ABMA28_008010</name>
</gene>
<evidence type="ECO:0000256" key="4">
    <source>
        <dbReference type="SAM" id="MobiDB-lite"/>
    </source>
</evidence>
<dbReference type="InterPro" id="IPR018159">
    <property type="entry name" value="Spectrin/alpha-actinin"/>
</dbReference>
<feature type="region of interest" description="Disordered" evidence="4">
    <location>
        <begin position="642"/>
        <end position="698"/>
    </location>
</feature>
<feature type="compositionally biased region" description="Polar residues" evidence="4">
    <location>
        <begin position="1768"/>
        <end position="1779"/>
    </location>
</feature>
<dbReference type="PROSITE" id="PS50021">
    <property type="entry name" value="CH"/>
    <property type="match status" value="2"/>
</dbReference>
<evidence type="ECO:0000313" key="7">
    <source>
        <dbReference type="Proteomes" id="UP001549921"/>
    </source>
</evidence>
<dbReference type="Proteomes" id="UP001549921">
    <property type="component" value="Unassembled WGS sequence"/>
</dbReference>
<feature type="coiled-coil region" evidence="3">
    <location>
        <begin position="2405"/>
        <end position="2436"/>
    </location>
</feature>
<dbReference type="GO" id="GO:0005737">
    <property type="term" value="C:cytoplasm"/>
    <property type="evidence" value="ECO:0007669"/>
    <property type="project" value="UniProtKB-ARBA"/>
</dbReference>
<evidence type="ECO:0000256" key="3">
    <source>
        <dbReference type="SAM" id="Coils"/>
    </source>
</evidence>
<dbReference type="InterPro" id="IPR001715">
    <property type="entry name" value="CH_dom"/>
</dbReference>
<dbReference type="Gene3D" id="1.10.418.10">
    <property type="entry name" value="Calponin-like domain"/>
    <property type="match status" value="2"/>
</dbReference>
<dbReference type="Gene3D" id="1.20.58.60">
    <property type="match status" value="8"/>
</dbReference>
<comment type="caution">
    <text evidence="6">The sequence shown here is derived from an EMBL/GenBank/DDBJ whole genome shotgun (WGS) entry which is preliminary data.</text>
</comment>
<feature type="coiled-coil region" evidence="3">
    <location>
        <begin position="842"/>
        <end position="869"/>
    </location>
</feature>
<dbReference type="CDD" id="cd21186">
    <property type="entry name" value="CH_DMD-like_rpt1"/>
    <property type="match status" value="1"/>
</dbReference>
<feature type="coiled-coil region" evidence="3">
    <location>
        <begin position="2687"/>
        <end position="2728"/>
    </location>
</feature>
<dbReference type="SUPFAM" id="SSF47576">
    <property type="entry name" value="Calponin-homology domain, CH-domain"/>
    <property type="match status" value="1"/>
</dbReference>
<keyword evidence="2" id="KW-0009">Actin-binding</keyword>
<feature type="region of interest" description="Disordered" evidence="4">
    <location>
        <begin position="1882"/>
        <end position="1913"/>
    </location>
</feature>
<organism evidence="6 7">
    <name type="scientific">Loxostege sticticalis</name>
    <name type="common">Beet webworm moth</name>
    <dbReference type="NCBI Taxonomy" id="481309"/>
    <lineage>
        <taxon>Eukaryota</taxon>
        <taxon>Metazoa</taxon>
        <taxon>Ecdysozoa</taxon>
        <taxon>Arthropoda</taxon>
        <taxon>Hexapoda</taxon>
        <taxon>Insecta</taxon>
        <taxon>Pterygota</taxon>
        <taxon>Neoptera</taxon>
        <taxon>Endopterygota</taxon>
        <taxon>Lepidoptera</taxon>
        <taxon>Glossata</taxon>
        <taxon>Ditrysia</taxon>
        <taxon>Pyraloidea</taxon>
        <taxon>Crambidae</taxon>
        <taxon>Pyraustinae</taxon>
        <taxon>Loxostege</taxon>
    </lineage>
</organism>
<dbReference type="InterPro" id="IPR001589">
    <property type="entry name" value="Actinin_actin-bd_CS"/>
</dbReference>
<feature type="compositionally biased region" description="Low complexity" evidence="4">
    <location>
        <begin position="2745"/>
        <end position="2759"/>
    </location>
</feature>
<feature type="coiled-coil region" evidence="3">
    <location>
        <begin position="764"/>
        <end position="798"/>
    </location>
</feature>
<feature type="coiled-coil region" evidence="3">
    <location>
        <begin position="913"/>
        <end position="974"/>
    </location>
</feature>
<dbReference type="CDD" id="cd00176">
    <property type="entry name" value="SPEC"/>
    <property type="match status" value="3"/>
</dbReference>
<feature type="domain" description="Calponin-homology (CH)" evidence="5">
    <location>
        <begin position="43"/>
        <end position="147"/>
    </location>
</feature>
<feature type="region of interest" description="Disordered" evidence="4">
    <location>
        <begin position="272"/>
        <end position="306"/>
    </location>
</feature>
<evidence type="ECO:0000313" key="6">
    <source>
        <dbReference type="EMBL" id="KAL0818658.1"/>
    </source>
</evidence>
<evidence type="ECO:0000256" key="1">
    <source>
        <dbReference type="ARBA" id="ARBA00022737"/>
    </source>
</evidence>
<feature type="compositionally biased region" description="Basic and acidic residues" evidence="4">
    <location>
        <begin position="2013"/>
        <end position="2026"/>
    </location>
</feature>
<feature type="region of interest" description="Disordered" evidence="4">
    <location>
        <begin position="1955"/>
        <end position="1981"/>
    </location>
</feature>
<feature type="coiled-coil region" evidence="3">
    <location>
        <begin position="2475"/>
        <end position="2542"/>
    </location>
</feature>
<feature type="region of interest" description="Disordered" evidence="4">
    <location>
        <begin position="2081"/>
        <end position="2127"/>
    </location>
</feature>
<dbReference type="InterPro" id="IPR002017">
    <property type="entry name" value="Spectrin_repeat"/>
</dbReference>
<feature type="region of interest" description="Disordered" evidence="4">
    <location>
        <begin position="1751"/>
        <end position="1806"/>
    </location>
</feature>
<dbReference type="EMBL" id="JBEDNZ010000021">
    <property type="protein sequence ID" value="KAL0818658.1"/>
    <property type="molecule type" value="Genomic_DNA"/>
</dbReference>
<keyword evidence="3" id="KW-0175">Coiled coil</keyword>
<dbReference type="InterPro" id="IPR036872">
    <property type="entry name" value="CH_dom_sf"/>
</dbReference>
<dbReference type="Pfam" id="PF00307">
    <property type="entry name" value="CH"/>
    <property type="match status" value="2"/>
</dbReference>
<sequence>MASQSPLLGQRKVTWVVEIGDAPAYAYAPYEKHVNHSKYEREDVQKKTFAKWINSQLVKNDKPLVEDLFLDLRDGEVLLSLLEILTAQQYKRERGRMRVHQINNVNTALSVLDTNGVKLVNISSNDIVDGNPKLTLGLVWSIILHWQVHYHLKDLMSELQQTNLEKTLLAWCRTHTQNYVGVNIKNFTSSWSDGLAFNALLHRWRPQLFDYSSLVRRSPSARLDHAFALARTHLAIPRLLDPEDVNTPHPDKKSIMMYVMCMFQSLPHSSEDVADLDSLPSEPSTPRAETSEPQPEVSASRPLSTATTASVELGGYGAAMEDALAWLLEAEERLSLARPPDPRAPLPDLKEHFHRHERFLLELAEQQSRVGGVLEAGARLLAEGGLTREEAAEVRLQGRLLTQRWEELRTHAMEHQALVHTALMKKQQQHLDEFRQWLTKTEDRISHMGSLSGSPTHIQAQLHAVQALHADLRRQQPLVDALADCVVVVDDDAAQQLDTVTEIEDQLTALGERWSHTCQWTLQQLERLQTLQSRWATHTDLLRACDEHETALKEMEANPVSEIGAVVSRIEQLQRIKGALAAQQAALAAHYDAVQALLAGTGEQGLVERAEALQDRLDALNMILDVQAQRIKELGFEFDVVESKEKAEASTPMDTESSPTSTSTMSSAPTSPAPREEQRGSKKPRLSDPPPPVAPSDFQIGYRVFDTWADNAEKILEECKSSLESRSNKRKEIPAVLERVAKEIEVQRADFANVEEIQRRLASEAGLEEDAKQHAASIEELKRRWENIQRTLLEIRNTMNLLEDKENFYKNIEAFQKELDEIHEWKDKFLAERPTNNQLIHLRNKIRALKQLEMKLKELNAQSIILLTKSIPKSHKDDIEADSKRVNDAYEQLLTHLSTKEVEIKLALNKKPGEKHENDFKGLQAKIERIESQIIAEHAMICEKDKMEEKLKELTQLKKDLEELQNTYDSVVKERREKYVKGSMEELNFRSSLENLVMRYGDSKTILEQKISKIEKGLNLLNQLEDDTQELKKWLENLDEFVTENGSIPVGDVEQLDRLLDASNKYDEEKKKYLIKLEAIQTAKDTILEDCDDCLSKNLQANTKDLKTRFDTITDKSFKLNESLRRALERTEGVFRKIEEIETWLQDIEEQSPKEDECQITDSAELYQMKARFQTLKDKCDDKTPEFRNLNEASNDILLQAEASPPAALAKRVTHLNARWTQVTHGVYERYKVLAEAWHETGELRAWLTQEAAWLDGLRRRLRRSPNAPADAEEITDELYDLENYIQNHSDDRLSRIQDIGRQLIDAHIMPAWIRAEIDSVTGAWDSLRTQALARLQLLERSAREAAQSEVSLDNLQQWLDDAHSLLSNTSNAPEDQERLSEEFSRQRQVLEEVQQQVLAYREAGKHEASARLQEQLDLVMRKFTAAEERLASLGGSRPVEEGDDLSSRLTRATNTLREVHKSAAAGLQLAGATPDAVRHQLRRCLKFYRTLSEIKSEVETIIKSGRRAVEAGGVAAPAEFSRRIDQLKELYNRLGAQVTDAKGKLEGALLAARELHADLGELSGRLDALTASPAPAALSRLEAARARLNANYNHFAELCDPAHLQELKQQVDDINARWEAVRRRAGGSARTEPDSLRKFISDADTELSKPTLPSTNRLNQLEKDLKAKATDVQATEDAAVIETYERLLKKIAAAARPAKEDVVEYEKVTDTIKRRLESPVDTPDSEKPELKKSKIPLALNSPVPIRREVKEGGCRSRGSSLERVKSKASSPCTDSLVSGMSFDSIEPPPSLPSTPGTPKKDSSTFNLLKDSDLFTQISKNKIEPSQPKMVLDDKPKASPCHVVAITEHEIVKATVSSPEPANNIETAMEFVPQRVETVEIIDDTEGESASGSSDGEEKPEERRPSVDLGSEPKTFVVEVRTLEQRMRPTLGVIKRKSAEEQANVPDLIPSVEKQNECDFSTRTPPSTPMEEGEVAPLDDPSLKHNVQHLREDEVNEYLILEDTAREPNPPTEEVKEPDTEVKADVPEYTYPSDSSAKSAENEQKEEEVIYSEVEEAPQNAVSPGQPLCTSTPVRGATVVGVSHKRGTPPASPTASTLSEKYQRTDDYDDASETTEASESRDTTESEEAALRARFGAGADAGVCAWAGRAAAMCRRMDVMLLTLAAAGAERDPGKRLEILKNQLGAIAPDAAELISRGDSLVYDKHKDDPLLADYIQTHYQDKLRNKWSVVMSEIETKRNLAMKAEDDIKELSRLTDEIKKASVDTAALSAADENDRAQLDAAADRAQALARDLRAQKVAFDERALGEALAAWNRVTEALARDNNQKPDGVEIRAAEFVTRVNRVRECIAAAGALLRAPPLGTRDYDDFPLQEDALARVKSAIGEATSSSAECEKEFSWVARRARHDSRARAQRLRDKLRDELQQLTTAFDERRDKWSKCQTVWAGLYAALEECGEWLDGCERALAQAHEPSLPFKDLKQKVRDLDKQMTSRQQQVTAARTSGRAVVSACGVPLARDVQDQLDALNERWHNAQAKLHQLKSRISTQEATAVMREGSASWAGGARTQLQHVRDLLHHTSPNPSDHTSLSIRLSLVKARDEEVSNRLRDMEVLRGSKHPPSGEHFAQLHQQLEKARDELSAHAALVGGKLSALGKYTARLNAAAAWAQDARARLQQAQALPAGEKQEAMTELAAEVRSHETEVREVVENYNNMERECAAAKQTVAGELRDALHALTTHWEQLTRATAAAQTATATHTGSATPELRRGSADSQAQGLSLITSYERRLVAWPRRVAS</sequence>
<evidence type="ECO:0000256" key="2">
    <source>
        <dbReference type="ARBA" id="ARBA00023203"/>
    </source>
</evidence>
<reference evidence="6 7" key="1">
    <citation type="submission" date="2024-06" db="EMBL/GenBank/DDBJ databases">
        <title>A chromosome-level genome assembly of beet webworm, Loxostege sticticalis.</title>
        <authorList>
            <person name="Zhang Y."/>
        </authorList>
    </citation>
    <scope>NUCLEOTIDE SEQUENCE [LARGE SCALE GENOMIC DNA]</scope>
    <source>
        <strain evidence="6">AQ028</strain>
        <tissue evidence="6">Male pupae</tissue>
    </source>
</reference>
<feature type="coiled-coil region" evidence="3">
    <location>
        <begin position="2235"/>
        <end position="2297"/>
    </location>
</feature>
<feature type="compositionally biased region" description="Basic and acidic residues" evidence="4">
    <location>
        <begin position="1751"/>
        <end position="1766"/>
    </location>
</feature>
<evidence type="ECO:0000259" key="5">
    <source>
        <dbReference type="PROSITE" id="PS50021"/>
    </source>
</evidence>
<dbReference type="GO" id="GO:0003779">
    <property type="term" value="F:actin binding"/>
    <property type="evidence" value="ECO:0007669"/>
    <property type="project" value="UniProtKB-KW"/>
</dbReference>
<feature type="compositionally biased region" description="Polar residues" evidence="4">
    <location>
        <begin position="281"/>
        <end position="293"/>
    </location>
</feature>
<proteinExistence type="predicted"/>